<proteinExistence type="predicted"/>
<evidence type="ECO:0000256" key="6">
    <source>
        <dbReference type="PROSITE-ProRule" id="PRU00175"/>
    </source>
</evidence>
<evidence type="ECO:0000313" key="9">
    <source>
        <dbReference type="EMBL" id="GIX65723.1"/>
    </source>
</evidence>
<dbReference type="GO" id="GO:0048284">
    <property type="term" value="P:organelle fusion"/>
    <property type="evidence" value="ECO:0007669"/>
    <property type="project" value="TreeGrafter"/>
</dbReference>
<dbReference type="GeneID" id="94197204"/>
<evidence type="ECO:0000256" key="7">
    <source>
        <dbReference type="SAM" id="MobiDB-lite"/>
    </source>
</evidence>
<gene>
    <name evidence="9" type="ORF">BcabD6B2_51580</name>
</gene>
<dbReference type="PROSITE" id="PS50089">
    <property type="entry name" value="ZF_RING_2"/>
    <property type="match status" value="1"/>
</dbReference>
<organism evidence="9 10">
    <name type="scientific">Babesia caballi</name>
    <dbReference type="NCBI Taxonomy" id="5871"/>
    <lineage>
        <taxon>Eukaryota</taxon>
        <taxon>Sar</taxon>
        <taxon>Alveolata</taxon>
        <taxon>Apicomplexa</taxon>
        <taxon>Aconoidasida</taxon>
        <taxon>Piroplasmida</taxon>
        <taxon>Babesiidae</taxon>
        <taxon>Babesia</taxon>
    </lineage>
</organism>
<dbReference type="PANTHER" id="PTHR23323">
    <property type="entry name" value="VACUOLAR PROTEIN SORTING-ASSOCIATED PROTEIN"/>
    <property type="match status" value="1"/>
</dbReference>
<evidence type="ECO:0000256" key="3">
    <source>
        <dbReference type="ARBA" id="ARBA00022771"/>
    </source>
</evidence>
<dbReference type="GO" id="GO:0030897">
    <property type="term" value="C:HOPS complex"/>
    <property type="evidence" value="ECO:0007669"/>
    <property type="project" value="TreeGrafter"/>
</dbReference>
<dbReference type="Proteomes" id="UP001497744">
    <property type="component" value="Unassembled WGS sequence"/>
</dbReference>
<feature type="region of interest" description="Disordered" evidence="7">
    <location>
        <begin position="657"/>
        <end position="707"/>
    </location>
</feature>
<reference evidence="9 10" key="1">
    <citation type="submission" date="2021-06" db="EMBL/GenBank/DDBJ databases">
        <title>Genome sequence of Babesia caballi.</title>
        <authorList>
            <person name="Yamagishi J."/>
            <person name="Kidaka T."/>
            <person name="Ochi A."/>
        </authorList>
    </citation>
    <scope>NUCLEOTIDE SEQUENCE [LARGE SCALE GENOMIC DNA]</scope>
    <source>
        <strain evidence="9">USDA-D6B2</strain>
    </source>
</reference>
<dbReference type="GO" id="GO:0008270">
    <property type="term" value="F:zinc ion binding"/>
    <property type="evidence" value="ECO:0007669"/>
    <property type="project" value="UniProtKB-KW"/>
</dbReference>
<keyword evidence="5" id="KW-0472">Membrane</keyword>
<sequence>MEPSRRFHFFDKHLIALSGSAGQGAVVIESVVDTAGDDTFLWVLESSGRLNALYRRLGVDHSRNALSHYSLKAFEYEALRVFSCPQTSTLVVIGKDDDSDSMLKFNTYKVSAPSSSHECPDELLQFVQSVPLFSAAHGLTLDHIEAAAVSPCGSLAAIATSIGSVYVYRNYLAPLSEGDAQQLALSSFSVADVAADRNVGPVRSLHILPLSSGQLGLAVCCENSVLTLRLSPEVELLISGIIESSFEASCDLGDGCRFAVSKAGGMMDIYDMERGVVSTLKSCGACTSMCAYKGYIATASLDCKGGLEAAYATTLVVVQALSASMDFVAHSQHIPVVFKFERALSSLYVLARSGSSPALIVFELREKSIHERLQTLIRKRLFDCAISIATAERRPLAECEEIHKIHANWLYEKGHFEAAMEAYCRAGAAMEPAFVIGRLMPLNSKIHLYKYLVHLHRCGTASRVHTVVLMRALQSLFQGCSGGIAEIPTTAVPGGVFCEQLLHDFLEEFGESHKDGIRDALYDCRFSGGSGFARVVALAQHDHDEYVDILVEDFHDYSAALRYLGSVGDQAACNAILRHGRRLVKHDPGAVLAIIRRIASSMPQTQGNVHDAFVPVFCMEDRFLVDMLGPDTHGAPLMIFSTRIHLTLDQFAAHSRPAPSSHKLGALPSEDGSADVPITAADGAPDLPSDMRPSAKSSTEPRAHGTADFDIDGLENRMWKLLNGNTQLAEYQLMALILCLVYNYQRGANAMAIKMGYYHLPLVLAGMPQSHLRSTKFDLLNHALSYGYNEPTLWVGTLSLLVRSASDNSELVRDALRHIQTHRLLSFPSVLGILQKNATLRFGHVKVGVSAPPLHQPQEYLRHEFRKVDELLKDCERDIAQDKVDCSQMNRDLQRLQHSYFVINNTNCSRCELSLELPSLHFYCQHSFHTYCIGADGVCPKCSPIVHEAAEGHEPQQGSGHQDDFFKFLSGATDPFVYMAQQMERFAFSQP</sequence>
<dbReference type="PANTHER" id="PTHR23323:SF24">
    <property type="entry name" value="VACUOLAR PROTEIN SORTING-ASSOCIATED PROTEIN 11 HOMOLOG"/>
    <property type="match status" value="1"/>
</dbReference>
<comment type="subcellular location">
    <subcellularLocation>
        <location evidence="1">Membrane</location>
    </subcellularLocation>
</comment>
<dbReference type="AlphaFoldDB" id="A0AAV4M0P9"/>
<dbReference type="GO" id="GO:0030674">
    <property type="term" value="F:protein-macromolecule adaptor activity"/>
    <property type="evidence" value="ECO:0007669"/>
    <property type="project" value="TreeGrafter"/>
</dbReference>
<keyword evidence="4" id="KW-0862">Zinc</keyword>
<dbReference type="RefSeq" id="XP_067717792.1">
    <property type="nucleotide sequence ID" value="XM_067861691.1"/>
</dbReference>
<feature type="domain" description="RING-type" evidence="8">
    <location>
        <begin position="908"/>
        <end position="943"/>
    </location>
</feature>
<keyword evidence="3 6" id="KW-0863">Zinc-finger</keyword>
<evidence type="ECO:0000256" key="4">
    <source>
        <dbReference type="ARBA" id="ARBA00022833"/>
    </source>
</evidence>
<evidence type="ECO:0000256" key="1">
    <source>
        <dbReference type="ARBA" id="ARBA00004370"/>
    </source>
</evidence>
<keyword evidence="2" id="KW-0479">Metal-binding</keyword>
<dbReference type="GO" id="GO:0007032">
    <property type="term" value="P:endosome organization"/>
    <property type="evidence" value="ECO:0007669"/>
    <property type="project" value="TreeGrafter"/>
</dbReference>
<protein>
    <submittedName>
        <fullName evidence="9">Vacuolar protein sorting-associated protein 11 homolog</fullName>
    </submittedName>
</protein>
<evidence type="ECO:0000256" key="2">
    <source>
        <dbReference type="ARBA" id="ARBA00022723"/>
    </source>
</evidence>
<comment type="caution">
    <text evidence="9">The sequence shown here is derived from an EMBL/GenBank/DDBJ whole genome shotgun (WGS) entry which is preliminary data.</text>
</comment>
<dbReference type="GO" id="GO:0005768">
    <property type="term" value="C:endosome"/>
    <property type="evidence" value="ECO:0007669"/>
    <property type="project" value="TreeGrafter"/>
</dbReference>
<dbReference type="InterPro" id="IPR001841">
    <property type="entry name" value="Znf_RING"/>
</dbReference>
<accession>A0AAV4M0P9</accession>
<dbReference type="GO" id="GO:0007033">
    <property type="term" value="P:vacuole organization"/>
    <property type="evidence" value="ECO:0007669"/>
    <property type="project" value="TreeGrafter"/>
</dbReference>
<evidence type="ECO:0000259" key="8">
    <source>
        <dbReference type="PROSITE" id="PS50089"/>
    </source>
</evidence>
<evidence type="ECO:0000313" key="10">
    <source>
        <dbReference type="Proteomes" id="UP001497744"/>
    </source>
</evidence>
<evidence type="ECO:0000256" key="5">
    <source>
        <dbReference type="ARBA" id="ARBA00023136"/>
    </source>
</evidence>
<dbReference type="InterPro" id="IPR036322">
    <property type="entry name" value="WD40_repeat_dom_sf"/>
</dbReference>
<dbReference type="GO" id="GO:0006904">
    <property type="term" value="P:vesicle docking involved in exocytosis"/>
    <property type="evidence" value="ECO:0007669"/>
    <property type="project" value="TreeGrafter"/>
</dbReference>
<dbReference type="EMBL" id="BPLF01000005">
    <property type="protein sequence ID" value="GIX65723.1"/>
    <property type="molecule type" value="Genomic_DNA"/>
</dbReference>
<name>A0AAV4M0P9_BABCB</name>
<keyword evidence="10" id="KW-1185">Reference proteome</keyword>
<dbReference type="SUPFAM" id="SSF50978">
    <property type="entry name" value="WD40 repeat-like"/>
    <property type="match status" value="1"/>
</dbReference>
<dbReference type="Pfam" id="PF17122">
    <property type="entry name" value="zf-C3H2C3"/>
    <property type="match status" value="1"/>
</dbReference>